<reference evidence="10 11" key="1">
    <citation type="submission" date="2016-10" db="EMBL/GenBank/DDBJ databases">
        <authorList>
            <person name="Varghese N."/>
            <person name="Submissions S."/>
        </authorList>
    </citation>
    <scope>NUCLEOTIDE SEQUENCE [LARGE SCALE GENOMIC DNA]</scope>
    <source>
        <strain evidence="10 11">GMCC 1.11211</strain>
    </source>
</reference>
<keyword evidence="6 9" id="KW-1133">Transmembrane helix</keyword>
<dbReference type="PANTHER" id="PTHR21716:SF53">
    <property type="entry name" value="PERMEASE PERM-RELATED"/>
    <property type="match status" value="1"/>
</dbReference>
<dbReference type="RefSeq" id="WP_241994755.1">
    <property type="nucleotide sequence ID" value="NZ_BKAC01000017.1"/>
</dbReference>
<evidence type="ECO:0000256" key="9">
    <source>
        <dbReference type="SAM" id="Phobius"/>
    </source>
</evidence>
<feature type="transmembrane region" description="Helical" evidence="9">
    <location>
        <begin position="120"/>
        <end position="141"/>
    </location>
</feature>
<evidence type="ECO:0000256" key="8">
    <source>
        <dbReference type="SAM" id="MobiDB-lite"/>
    </source>
</evidence>
<dbReference type="EMBL" id="FOPW01000009">
    <property type="protein sequence ID" value="SFH62126.1"/>
    <property type="molecule type" value="Genomic_DNA"/>
</dbReference>
<comment type="subcellular location">
    <subcellularLocation>
        <location evidence="1">Cell membrane</location>
        <topology evidence="1">Multi-pass membrane protein</topology>
    </subcellularLocation>
</comment>
<gene>
    <name evidence="10" type="ORF">SAMN05216274_109154</name>
</gene>
<proteinExistence type="inferred from homology"/>
<feature type="transmembrane region" description="Helical" evidence="9">
    <location>
        <begin position="67"/>
        <end position="86"/>
    </location>
</feature>
<dbReference type="Pfam" id="PF01594">
    <property type="entry name" value="AI-2E_transport"/>
    <property type="match status" value="1"/>
</dbReference>
<evidence type="ECO:0000313" key="11">
    <source>
        <dbReference type="Proteomes" id="UP000199681"/>
    </source>
</evidence>
<protein>
    <submittedName>
        <fullName evidence="10">Predicted PurR-regulated permease PerM</fullName>
    </submittedName>
</protein>
<evidence type="ECO:0000256" key="2">
    <source>
        <dbReference type="ARBA" id="ARBA00009773"/>
    </source>
</evidence>
<feature type="transmembrane region" description="Helical" evidence="9">
    <location>
        <begin position="265"/>
        <end position="285"/>
    </location>
</feature>
<feature type="transmembrane region" description="Helical" evidence="9">
    <location>
        <begin position="92"/>
        <end position="113"/>
    </location>
</feature>
<keyword evidence="5 9" id="KW-0812">Transmembrane</keyword>
<keyword evidence="4" id="KW-1003">Cell membrane</keyword>
<feature type="transmembrane region" description="Helical" evidence="9">
    <location>
        <begin position="358"/>
        <end position="381"/>
    </location>
</feature>
<accession>A0ABY1EEX4</accession>
<comment type="caution">
    <text evidence="10">The sequence shown here is derived from an EMBL/GenBank/DDBJ whole genome shotgun (WGS) entry which is preliminary data.</text>
</comment>
<dbReference type="PANTHER" id="PTHR21716">
    <property type="entry name" value="TRANSMEMBRANE PROTEIN"/>
    <property type="match status" value="1"/>
</dbReference>
<feature type="transmembrane region" description="Helical" evidence="9">
    <location>
        <begin position="208"/>
        <end position="227"/>
    </location>
</feature>
<comment type="similarity">
    <text evidence="2">Belongs to the autoinducer-2 exporter (AI-2E) (TC 2.A.86) family.</text>
</comment>
<feature type="transmembrane region" description="Helical" evidence="9">
    <location>
        <begin position="315"/>
        <end position="337"/>
    </location>
</feature>
<keyword evidence="11" id="KW-1185">Reference proteome</keyword>
<organism evidence="10 11">
    <name type="scientific">Cryobacterium levicorallinum</name>
    <dbReference type="NCBI Taxonomy" id="995038"/>
    <lineage>
        <taxon>Bacteria</taxon>
        <taxon>Bacillati</taxon>
        <taxon>Actinomycetota</taxon>
        <taxon>Actinomycetes</taxon>
        <taxon>Micrococcales</taxon>
        <taxon>Microbacteriaceae</taxon>
        <taxon>Cryobacterium</taxon>
    </lineage>
</organism>
<evidence type="ECO:0000256" key="3">
    <source>
        <dbReference type="ARBA" id="ARBA00022448"/>
    </source>
</evidence>
<feature type="region of interest" description="Disordered" evidence="8">
    <location>
        <begin position="422"/>
        <end position="471"/>
    </location>
</feature>
<name>A0ABY1EEX4_9MICO</name>
<keyword evidence="7 9" id="KW-0472">Membrane</keyword>
<evidence type="ECO:0000256" key="5">
    <source>
        <dbReference type="ARBA" id="ARBA00022692"/>
    </source>
</evidence>
<evidence type="ECO:0000256" key="6">
    <source>
        <dbReference type="ARBA" id="ARBA00022989"/>
    </source>
</evidence>
<feature type="compositionally biased region" description="Polar residues" evidence="8">
    <location>
        <begin position="444"/>
        <end position="460"/>
    </location>
</feature>
<dbReference type="Proteomes" id="UP000199681">
    <property type="component" value="Unassembled WGS sequence"/>
</dbReference>
<keyword evidence="3" id="KW-0813">Transport</keyword>
<evidence type="ECO:0000256" key="4">
    <source>
        <dbReference type="ARBA" id="ARBA00022475"/>
    </source>
</evidence>
<evidence type="ECO:0000313" key="10">
    <source>
        <dbReference type="EMBL" id="SFH62126.1"/>
    </source>
</evidence>
<evidence type="ECO:0000256" key="1">
    <source>
        <dbReference type="ARBA" id="ARBA00004651"/>
    </source>
</evidence>
<feature type="transmembrane region" description="Helical" evidence="9">
    <location>
        <begin position="292"/>
        <end position="309"/>
    </location>
</feature>
<evidence type="ECO:0000256" key="7">
    <source>
        <dbReference type="ARBA" id="ARBA00023136"/>
    </source>
</evidence>
<dbReference type="InterPro" id="IPR002549">
    <property type="entry name" value="AI-2E-like"/>
</dbReference>
<sequence length="471" mass="48584">MSESTGNPGARALLRLRRRRSAERARESADLAGSELVVTPIEVVTGAPAANGVDENLPAGIRLAGAWSWRLIVIAAAIAILVFLVIQLRLIVIPLLVAVLVSALLVPFVAFLVRHHWPKGVAVALAMVGTLVLVAGLVTLASTQIAEGTVGLSERLTRSLDSFKAFLAGSPLQVSETDINTYVQQAWEAIQNDSAVFISGALSVGTTLGHLLTGLLLALFSLLFILIDGKAIWSWIVRFFPLRAQAAVDGAGIAGWTTLGNFAKVQILVASIDAVGIGVGAALLGVPMAIPIGILVFLGSFIPIVGAVATGSVAIVIALIFNNWAIALAMLGVVLLVQQVEGHVLQPLIMGTAVKVHPLAVVLVVAAGALLAGIPGALFAVPVAAVLNAMTSYVAGGSWRSSPPTVPTVPTTGSVLWQTVPQSRPGYRTSGAPARTARLRPGTLLTSRGASARVTPTDSSAPGAPHDSSEN</sequence>